<reference evidence="3 4" key="1">
    <citation type="journal article" date="2021" name="Commun. Biol.">
        <title>The genome of Shorea leprosula (Dipterocarpaceae) highlights the ecological relevance of drought in aseasonal tropical rainforests.</title>
        <authorList>
            <person name="Ng K.K.S."/>
            <person name="Kobayashi M.J."/>
            <person name="Fawcett J.A."/>
            <person name="Hatakeyama M."/>
            <person name="Paape T."/>
            <person name="Ng C.H."/>
            <person name="Ang C.C."/>
            <person name="Tnah L.H."/>
            <person name="Lee C.T."/>
            <person name="Nishiyama T."/>
            <person name="Sese J."/>
            <person name="O'Brien M.J."/>
            <person name="Copetti D."/>
            <person name="Mohd Noor M.I."/>
            <person name="Ong R.C."/>
            <person name="Putra M."/>
            <person name="Sireger I.Z."/>
            <person name="Indrioko S."/>
            <person name="Kosugi Y."/>
            <person name="Izuno A."/>
            <person name="Isagi Y."/>
            <person name="Lee S.L."/>
            <person name="Shimizu K.K."/>
        </authorList>
    </citation>
    <scope>NUCLEOTIDE SEQUENCE [LARGE SCALE GENOMIC DNA]</scope>
    <source>
        <strain evidence="3">214</strain>
    </source>
</reference>
<dbReference type="PANTHER" id="PTHR35499">
    <property type="entry name" value="OS05G0128300 PROTEIN"/>
    <property type="match status" value="1"/>
</dbReference>
<dbReference type="AlphaFoldDB" id="A0AAV5KP19"/>
<proteinExistence type="predicted"/>
<dbReference type="InterPro" id="IPR032795">
    <property type="entry name" value="DUF3741-assoc"/>
</dbReference>
<feature type="domain" description="DUF3741" evidence="2">
    <location>
        <begin position="72"/>
        <end position="92"/>
    </location>
</feature>
<dbReference type="Proteomes" id="UP001054252">
    <property type="component" value="Unassembled WGS sequence"/>
</dbReference>
<keyword evidence="4" id="KW-1185">Reference proteome</keyword>
<organism evidence="3 4">
    <name type="scientific">Rubroshorea leprosula</name>
    <dbReference type="NCBI Taxonomy" id="152421"/>
    <lineage>
        <taxon>Eukaryota</taxon>
        <taxon>Viridiplantae</taxon>
        <taxon>Streptophyta</taxon>
        <taxon>Embryophyta</taxon>
        <taxon>Tracheophyta</taxon>
        <taxon>Spermatophyta</taxon>
        <taxon>Magnoliopsida</taxon>
        <taxon>eudicotyledons</taxon>
        <taxon>Gunneridae</taxon>
        <taxon>Pentapetalae</taxon>
        <taxon>rosids</taxon>
        <taxon>malvids</taxon>
        <taxon>Malvales</taxon>
        <taxon>Dipterocarpaceae</taxon>
        <taxon>Rubroshorea</taxon>
    </lineage>
</organism>
<evidence type="ECO:0000259" key="2">
    <source>
        <dbReference type="Pfam" id="PF14383"/>
    </source>
</evidence>
<dbReference type="EMBL" id="BPVZ01000071">
    <property type="protein sequence ID" value="GKV26216.1"/>
    <property type="molecule type" value="Genomic_DNA"/>
</dbReference>
<evidence type="ECO:0000256" key="1">
    <source>
        <dbReference type="SAM" id="MobiDB-lite"/>
    </source>
</evidence>
<name>A0AAV5KP19_9ROSI</name>
<protein>
    <recommendedName>
        <fullName evidence="2">DUF3741 domain-containing protein</fullName>
    </recommendedName>
</protein>
<gene>
    <name evidence="3" type="ORF">SLEP1_g35560</name>
</gene>
<accession>A0AAV5KP19</accession>
<dbReference type="Pfam" id="PF14383">
    <property type="entry name" value="VARLMGL"/>
    <property type="match status" value="1"/>
</dbReference>
<dbReference type="PANTHER" id="PTHR35499:SF1">
    <property type="entry name" value="DUF3741 DOMAIN-CONTAINING PROTEIN"/>
    <property type="match status" value="1"/>
</dbReference>
<feature type="region of interest" description="Disordered" evidence="1">
    <location>
        <begin position="160"/>
        <end position="187"/>
    </location>
</feature>
<sequence length="395" mass="44519">MKLLLPSPSISSSASFDPTLCTSKSATAGCIAGIVRRILCSRSLPTHPSDYITGGSSSSIDKNQQLEVEDNTENAKAAAPGIVARLMGLDSMAEINQVKPNSVSRSRSMNSVDYMHSSDQVQGKQKRVNSTLSFREMPTYFQLEDEEFFVLSFEKEGEGREFRAKQRKQRKEEKNRTDKESEGRSKKPLCVLIKEEMNRRITEKPNQDFSKTQKIEDSVCTYAPFKESSIKALERKRKKKKKANCRAAENLEHECNSEDSSPVSVLDFDQEVPTPTSSSTDEDFKLEESRRKLLPELENCGSPGPREDGNLMDNDGKMETMERKSHGLMRKKDSHSNNYLHCWDAICTLTESEMGNRSSWLGSNTYKCEELEDIAADLGLQILDQLLDELLVQLS</sequence>
<evidence type="ECO:0000313" key="3">
    <source>
        <dbReference type="EMBL" id="GKV26216.1"/>
    </source>
</evidence>
<evidence type="ECO:0000313" key="4">
    <source>
        <dbReference type="Proteomes" id="UP001054252"/>
    </source>
</evidence>
<feature type="compositionally biased region" description="Basic and acidic residues" evidence="1">
    <location>
        <begin position="160"/>
        <end position="185"/>
    </location>
</feature>
<comment type="caution">
    <text evidence="3">The sequence shown here is derived from an EMBL/GenBank/DDBJ whole genome shotgun (WGS) entry which is preliminary data.</text>
</comment>